<dbReference type="PROSITE" id="PS51318">
    <property type="entry name" value="TAT"/>
    <property type="match status" value="1"/>
</dbReference>
<organism evidence="1 2">
    <name type="scientific">Hyella patelloides LEGE 07179</name>
    <dbReference type="NCBI Taxonomy" id="945734"/>
    <lineage>
        <taxon>Bacteria</taxon>
        <taxon>Bacillati</taxon>
        <taxon>Cyanobacteriota</taxon>
        <taxon>Cyanophyceae</taxon>
        <taxon>Pleurocapsales</taxon>
        <taxon>Hyellaceae</taxon>
        <taxon>Hyella</taxon>
    </lineage>
</organism>
<protein>
    <submittedName>
        <fullName evidence="1">Uncharacterized protein</fullName>
    </submittedName>
</protein>
<gene>
    <name evidence="1" type="ORF">H1P_130029</name>
</gene>
<evidence type="ECO:0000313" key="1">
    <source>
        <dbReference type="EMBL" id="VEP12009.1"/>
    </source>
</evidence>
<accession>A0A563VKN8</accession>
<keyword evidence="2" id="KW-1185">Reference proteome</keyword>
<proteinExistence type="predicted"/>
<sequence>MNWNRRQLLQVAAATGIGTTLLSQVGRSSSASTGKLPRLTAQADAYAAEVDRGLAYFKEQAIQQLPLVEAWESAITGN</sequence>
<dbReference type="OrthoDB" id="7348379at2"/>
<dbReference type="InterPro" id="IPR006311">
    <property type="entry name" value="TAT_signal"/>
</dbReference>
<dbReference type="Proteomes" id="UP000320055">
    <property type="component" value="Unassembled WGS sequence"/>
</dbReference>
<evidence type="ECO:0000313" key="2">
    <source>
        <dbReference type="Proteomes" id="UP000320055"/>
    </source>
</evidence>
<reference evidence="1 2" key="1">
    <citation type="submission" date="2019-01" db="EMBL/GenBank/DDBJ databases">
        <authorList>
            <person name="Brito A."/>
        </authorList>
    </citation>
    <scope>NUCLEOTIDE SEQUENCE [LARGE SCALE GENOMIC DNA]</scope>
    <source>
        <strain evidence="1">1</strain>
    </source>
</reference>
<dbReference type="RefSeq" id="WP_144863943.1">
    <property type="nucleotide sequence ID" value="NZ_LR213775.1"/>
</dbReference>
<dbReference type="AlphaFoldDB" id="A0A563VKN8"/>
<name>A0A563VKN8_9CYAN</name>
<dbReference type="EMBL" id="CAACVJ010000035">
    <property type="protein sequence ID" value="VEP12009.1"/>
    <property type="molecule type" value="Genomic_DNA"/>
</dbReference>